<name>A0A1Y5PNW2_9MYCO</name>
<evidence type="ECO:0000313" key="1">
    <source>
        <dbReference type="EMBL" id="SBS77831.1"/>
    </source>
</evidence>
<dbReference type="AlphaFoldDB" id="A0A1Y5PNW2"/>
<gene>
    <name evidence="1" type="ORF">MHPYR_490044</name>
</gene>
<proteinExistence type="predicted"/>
<sequence>MTNDDSAPVNRPLNDDERHMLNELVVWKIRHGIAANSGVHVDQDSTIDALDDLIEKHGMALQYGERQVYVTVGERRNIILRVSREFLAFHSQHDEQVTEDQLAAALASGDIE</sequence>
<accession>A0A1Y5PNW2</accession>
<organism evidence="1">
    <name type="scientific">uncultured Mycobacterium sp</name>
    <dbReference type="NCBI Taxonomy" id="171292"/>
    <lineage>
        <taxon>Bacteria</taxon>
        <taxon>Bacillati</taxon>
        <taxon>Actinomycetota</taxon>
        <taxon>Actinomycetes</taxon>
        <taxon>Mycobacteriales</taxon>
        <taxon>Mycobacteriaceae</taxon>
        <taxon>Mycobacterium</taxon>
        <taxon>environmental samples</taxon>
    </lineage>
</organism>
<protein>
    <submittedName>
        <fullName evidence="1">Uncharacterized protein</fullName>
    </submittedName>
</protein>
<dbReference type="EMBL" id="FLQS01000044">
    <property type="protein sequence ID" value="SBS77831.1"/>
    <property type="molecule type" value="Genomic_DNA"/>
</dbReference>
<reference evidence="1" key="1">
    <citation type="submission" date="2016-03" db="EMBL/GenBank/DDBJ databases">
        <authorList>
            <person name="Ploux O."/>
        </authorList>
    </citation>
    <scope>NUCLEOTIDE SEQUENCE</scope>
    <source>
        <strain evidence="1">UC10</strain>
    </source>
</reference>